<comment type="subcellular location">
    <subcellularLocation>
        <location evidence="1">Cell membrane</location>
    </subcellularLocation>
</comment>
<accession>A0ABP3V818</accession>
<organism evidence="10 11">
    <name type="scientific">Ideonella azotifigens</name>
    <dbReference type="NCBI Taxonomy" id="513160"/>
    <lineage>
        <taxon>Bacteria</taxon>
        <taxon>Pseudomonadati</taxon>
        <taxon>Pseudomonadota</taxon>
        <taxon>Betaproteobacteria</taxon>
        <taxon>Burkholderiales</taxon>
        <taxon>Sphaerotilaceae</taxon>
        <taxon>Ideonella</taxon>
    </lineage>
</organism>
<dbReference type="EMBL" id="BAAAEW010000014">
    <property type="protein sequence ID" value="GAA0751426.1"/>
    <property type="molecule type" value="Genomic_DNA"/>
</dbReference>
<dbReference type="Proteomes" id="UP001500279">
    <property type="component" value="Unassembled WGS sequence"/>
</dbReference>
<evidence type="ECO:0000256" key="8">
    <source>
        <dbReference type="SAM" id="Phobius"/>
    </source>
</evidence>
<evidence type="ECO:0000256" key="1">
    <source>
        <dbReference type="ARBA" id="ARBA00004236"/>
    </source>
</evidence>
<keyword evidence="4" id="KW-0808">Transferase</keyword>
<protein>
    <recommendedName>
        <fullName evidence="9">Bacterial sugar transferase domain-containing protein</fullName>
    </recommendedName>
</protein>
<feature type="transmembrane region" description="Helical" evidence="8">
    <location>
        <begin position="12"/>
        <end position="32"/>
    </location>
</feature>
<dbReference type="Pfam" id="PF02397">
    <property type="entry name" value="Bac_transf"/>
    <property type="match status" value="1"/>
</dbReference>
<evidence type="ECO:0000259" key="9">
    <source>
        <dbReference type="Pfam" id="PF02397"/>
    </source>
</evidence>
<evidence type="ECO:0000313" key="10">
    <source>
        <dbReference type="EMBL" id="GAA0751426.1"/>
    </source>
</evidence>
<evidence type="ECO:0000256" key="4">
    <source>
        <dbReference type="ARBA" id="ARBA00022679"/>
    </source>
</evidence>
<keyword evidence="5 8" id="KW-0812">Transmembrane</keyword>
<name>A0ABP3V818_9BURK</name>
<proteinExistence type="inferred from homology"/>
<evidence type="ECO:0000256" key="3">
    <source>
        <dbReference type="ARBA" id="ARBA00022475"/>
    </source>
</evidence>
<dbReference type="PANTHER" id="PTHR30576">
    <property type="entry name" value="COLANIC BIOSYNTHESIS UDP-GLUCOSE LIPID CARRIER TRANSFERASE"/>
    <property type="match status" value="1"/>
</dbReference>
<comment type="caution">
    <text evidence="10">The sequence shown here is derived from an EMBL/GenBank/DDBJ whole genome shotgun (WGS) entry which is preliminary data.</text>
</comment>
<gene>
    <name evidence="10" type="ORF">GCM10009107_24130</name>
</gene>
<evidence type="ECO:0000256" key="5">
    <source>
        <dbReference type="ARBA" id="ARBA00022692"/>
    </source>
</evidence>
<sequence length="204" mass="23404">MSFALKRLFDLISIVVILALFGWIMVLVAIAVRFSSGPGVFYGHQRVGKDGRLFNCYKFRSMVANSDQVLKDLLNSSPEARAEWERDFKLKDDPRITRVGRFIRKTSLDELPQLWNVVCGEMSIVGPRPVVQAELDRYYGDAKAHYYSVPPGLTGLWQVSGRNNLDYDQRVQLDKAYVENWNVFSDFMIVMRTVKVMVGRHGAY</sequence>
<keyword evidence="3" id="KW-1003">Cell membrane</keyword>
<keyword evidence="7 8" id="KW-0472">Membrane</keyword>
<keyword evidence="11" id="KW-1185">Reference proteome</keyword>
<evidence type="ECO:0000256" key="2">
    <source>
        <dbReference type="ARBA" id="ARBA00006464"/>
    </source>
</evidence>
<feature type="domain" description="Bacterial sugar transferase" evidence="9">
    <location>
        <begin position="6"/>
        <end position="198"/>
    </location>
</feature>
<evidence type="ECO:0000256" key="7">
    <source>
        <dbReference type="ARBA" id="ARBA00023136"/>
    </source>
</evidence>
<dbReference type="InterPro" id="IPR003362">
    <property type="entry name" value="Bact_transf"/>
</dbReference>
<evidence type="ECO:0000313" key="11">
    <source>
        <dbReference type="Proteomes" id="UP001500279"/>
    </source>
</evidence>
<dbReference type="PANTHER" id="PTHR30576:SF4">
    <property type="entry name" value="UNDECAPRENYL-PHOSPHATE GALACTOSE PHOSPHOTRANSFERASE"/>
    <property type="match status" value="1"/>
</dbReference>
<keyword evidence="6 8" id="KW-1133">Transmembrane helix</keyword>
<reference evidence="11" key="1">
    <citation type="journal article" date="2019" name="Int. J. Syst. Evol. Microbiol.">
        <title>The Global Catalogue of Microorganisms (GCM) 10K type strain sequencing project: providing services to taxonomists for standard genome sequencing and annotation.</title>
        <authorList>
            <consortium name="The Broad Institute Genomics Platform"/>
            <consortium name="The Broad Institute Genome Sequencing Center for Infectious Disease"/>
            <person name="Wu L."/>
            <person name="Ma J."/>
        </authorList>
    </citation>
    <scope>NUCLEOTIDE SEQUENCE [LARGE SCALE GENOMIC DNA]</scope>
    <source>
        <strain evidence="11">JCM 15503</strain>
    </source>
</reference>
<comment type="similarity">
    <text evidence="2">Belongs to the bacterial sugar transferase family.</text>
</comment>
<evidence type="ECO:0000256" key="6">
    <source>
        <dbReference type="ARBA" id="ARBA00022989"/>
    </source>
</evidence>